<dbReference type="InterPro" id="IPR025916">
    <property type="entry name" value="YdjO"/>
</dbReference>
<proteinExistence type="predicted"/>
<dbReference type="STRING" id="200904.GCA_900168775_00738"/>
<accession>A0A366EE65</accession>
<dbReference type="OrthoDB" id="1955171at2"/>
<reference evidence="1 2" key="1">
    <citation type="submission" date="2018-06" db="EMBL/GenBank/DDBJ databases">
        <title>Genomic Encyclopedia of Type Strains, Phase IV (KMG-IV): sequencing the most valuable type-strain genomes for metagenomic binning, comparative biology and taxonomic classification.</title>
        <authorList>
            <person name="Goeker M."/>
        </authorList>
    </citation>
    <scope>NUCLEOTIDE SEQUENCE [LARGE SCALE GENOMIC DNA]</scope>
    <source>
        <strain evidence="1 2">DSM 15140</strain>
    </source>
</reference>
<evidence type="ECO:0000313" key="2">
    <source>
        <dbReference type="Proteomes" id="UP000252254"/>
    </source>
</evidence>
<name>A0A366EE65_9BACI</name>
<dbReference type="Proteomes" id="UP000252254">
    <property type="component" value="Unassembled WGS sequence"/>
</dbReference>
<dbReference type="AlphaFoldDB" id="A0A366EE65"/>
<organism evidence="1 2">
    <name type="scientific">Paraliobacillus ryukyuensis</name>
    <dbReference type="NCBI Taxonomy" id="200904"/>
    <lineage>
        <taxon>Bacteria</taxon>
        <taxon>Bacillati</taxon>
        <taxon>Bacillota</taxon>
        <taxon>Bacilli</taxon>
        <taxon>Bacillales</taxon>
        <taxon>Bacillaceae</taxon>
        <taxon>Paraliobacillus</taxon>
    </lineage>
</organism>
<dbReference type="EMBL" id="QNRI01000002">
    <property type="protein sequence ID" value="RBP00711.1"/>
    <property type="molecule type" value="Genomic_DNA"/>
</dbReference>
<gene>
    <name evidence="1" type="ORF">DES48_102479</name>
</gene>
<sequence length="60" mass="7002">MAYYNNKKEPVEEIETSVWSCTNDDCSGWMREDYSFETEPTCPLCKSSMIKETRVLPKLS</sequence>
<comment type="caution">
    <text evidence="1">The sequence shown here is derived from an EMBL/GenBank/DDBJ whole genome shotgun (WGS) entry which is preliminary data.</text>
</comment>
<protein>
    <submittedName>
        <fullName evidence="1">Cold-inducible protein YdjO</fullName>
    </submittedName>
</protein>
<keyword evidence="2" id="KW-1185">Reference proteome</keyword>
<dbReference type="RefSeq" id="WP_079710744.1">
    <property type="nucleotide sequence ID" value="NZ_BAABQN010000002.1"/>
</dbReference>
<evidence type="ECO:0000313" key="1">
    <source>
        <dbReference type="EMBL" id="RBP00711.1"/>
    </source>
</evidence>
<dbReference type="Pfam" id="PF14169">
    <property type="entry name" value="YdjO"/>
    <property type="match status" value="1"/>
</dbReference>